<sequence length="724" mass="83027">MLRRGFLLRSKTSSKTVAPKEVPPSEPPFLTTTSLPHDIVVNILARVSRSHYPKLSLVSKYFRSIVRSREIYARRSSLGCTEHCLYLILYNLRTKENRCYILLRSTTNGSHPRLVLVPSLPVLPSRPYPSSFAAVGSKIYMFGDGNDGSTALSIDFESHTVRSLPSMPAPLVYTVANVIDGRIYAIGRDDRDLDKMMVVVFNTETQTWEPEKTTADVEAGDMYHGSVVMAGKMYTKDFDSSYVYEPKGRKWGTDEGMNSKEWRYGCVVDDVLYYYECEEDCEKELRGFDRKERCWRVVKGLEGLLHETRSSLWSQTGSYGGNLALFFPKGDERRGEEIWCAEISLERRQGGEIWGKVEWCNRLVTGFQLTESLDVVMGNKRKSSEPPSLTASLPHDLVVDILARLSRSDYPALSLVSKHFRSIVSSRELYATRSLLGCMEHCLYVFLADVESKCNRCYILRQKTNGSHGLVLVPSLPSLPYGSRFVAVGSRIYVFGTGKDRNTTLSIDCGSYTVQPLPSMHVPLSYTVADVIDGRIYVIGRHDQRDLDKMMVLVFNTENQTWKTDSEMTTSEIYAHGSVVMADKMYAKYSCKGFVYEPKERKWETDEVLNSKEWRFACVVDDVLYYYEFYRDKLRAYDRKQRCWLVVKGLEAFFQTSLMWSYVHSVSYDGKLALFFPYGEEIWCAEISLERCQGGEIWGKVEWCDCLLTSERRFRYTKSLEVFV</sequence>
<reference evidence="3 4" key="1">
    <citation type="submission" date="2021-03" db="EMBL/GenBank/DDBJ databases">
        <authorList>
            <person name="King G.J."/>
            <person name="Bancroft I."/>
            <person name="Baten A."/>
            <person name="Bloomfield J."/>
            <person name="Borpatragohain P."/>
            <person name="He Z."/>
            <person name="Irish N."/>
            <person name="Irwin J."/>
            <person name="Liu K."/>
            <person name="Mauleon R.P."/>
            <person name="Moore J."/>
            <person name="Morris R."/>
            <person name="Ostergaard L."/>
            <person name="Wang B."/>
            <person name="Wells R."/>
        </authorList>
    </citation>
    <scope>NUCLEOTIDE SEQUENCE [LARGE SCALE GENOMIC DNA]</scope>
    <source>
        <strain evidence="3">R-o-18</strain>
        <tissue evidence="3">Leaf</tissue>
    </source>
</reference>
<dbReference type="InterPro" id="IPR001810">
    <property type="entry name" value="F-box_dom"/>
</dbReference>
<evidence type="ECO:0000259" key="2">
    <source>
        <dbReference type="PROSITE" id="PS50181"/>
    </source>
</evidence>
<organism evidence="3 4">
    <name type="scientific">Brassica rapa subsp. trilocularis</name>
    <dbReference type="NCBI Taxonomy" id="1813537"/>
    <lineage>
        <taxon>Eukaryota</taxon>
        <taxon>Viridiplantae</taxon>
        <taxon>Streptophyta</taxon>
        <taxon>Embryophyta</taxon>
        <taxon>Tracheophyta</taxon>
        <taxon>Spermatophyta</taxon>
        <taxon>Magnoliopsida</taxon>
        <taxon>eudicotyledons</taxon>
        <taxon>Gunneridae</taxon>
        <taxon>Pentapetalae</taxon>
        <taxon>rosids</taxon>
        <taxon>malvids</taxon>
        <taxon>Brassicales</taxon>
        <taxon>Brassicaceae</taxon>
        <taxon>Brassiceae</taxon>
        <taxon>Brassica</taxon>
    </lineage>
</organism>
<dbReference type="EMBL" id="JADBGQ010000004">
    <property type="protein sequence ID" value="KAG5401779.1"/>
    <property type="molecule type" value="Genomic_DNA"/>
</dbReference>
<dbReference type="Gene3D" id="2.120.10.80">
    <property type="entry name" value="Kelch-type beta propeller"/>
    <property type="match status" value="2"/>
</dbReference>
<feature type="domain" description="F-box" evidence="2">
    <location>
        <begin position="387"/>
        <end position="433"/>
    </location>
</feature>
<protein>
    <recommendedName>
        <fullName evidence="2">F-box domain-containing protein</fullName>
    </recommendedName>
</protein>
<dbReference type="InterPro" id="IPR050354">
    <property type="entry name" value="F-box/kelch-repeat_ARATH"/>
</dbReference>
<dbReference type="Proteomes" id="UP000823674">
    <property type="component" value="Chromosome A04"/>
</dbReference>
<dbReference type="PANTHER" id="PTHR24414:SF132">
    <property type="entry name" value="F-BOX DOMAIN-CONTAINING PROTEIN"/>
    <property type="match status" value="1"/>
</dbReference>
<dbReference type="Pfam" id="PF00646">
    <property type="entry name" value="F-box"/>
    <property type="match status" value="2"/>
</dbReference>
<dbReference type="SUPFAM" id="SSF81383">
    <property type="entry name" value="F-box domain"/>
    <property type="match status" value="2"/>
</dbReference>
<dbReference type="InterPro" id="IPR057499">
    <property type="entry name" value="Kelch_FKB95"/>
</dbReference>
<accession>A0ABQ7MSU3</accession>
<comment type="caution">
    <text evidence="3">The sequence shown here is derived from an EMBL/GenBank/DDBJ whole genome shotgun (WGS) entry which is preliminary data.</text>
</comment>
<dbReference type="SUPFAM" id="SSF117281">
    <property type="entry name" value="Kelch motif"/>
    <property type="match status" value="2"/>
</dbReference>
<dbReference type="InterPro" id="IPR015915">
    <property type="entry name" value="Kelch-typ_b-propeller"/>
</dbReference>
<feature type="domain" description="F-box" evidence="2">
    <location>
        <begin position="29"/>
        <end position="75"/>
    </location>
</feature>
<dbReference type="InterPro" id="IPR036047">
    <property type="entry name" value="F-box-like_dom_sf"/>
</dbReference>
<keyword evidence="4" id="KW-1185">Reference proteome</keyword>
<dbReference type="Pfam" id="PF25210">
    <property type="entry name" value="Kelch_FKB95"/>
    <property type="match status" value="2"/>
</dbReference>
<name>A0ABQ7MSU3_BRACM</name>
<dbReference type="PANTHER" id="PTHR24414">
    <property type="entry name" value="F-BOX/KELCH-REPEAT PROTEIN SKIP4"/>
    <property type="match status" value="1"/>
</dbReference>
<dbReference type="PROSITE" id="PS50181">
    <property type="entry name" value="FBOX"/>
    <property type="match status" value="2"/>
</dbReference>
<evidence type="ECO:0000313" key="3">
    <source>
        <dbReference type="EMBL" id="KAG5401779.1"/>
    </source>
</evidence>
<dbReference type="Gene3D" id="1.20.1280.50">
    <property type="match status" value="1"/>
</dbReference>
<gene>
    <name evidence="3" type="primary">A04p029150.1_BraROA</name>
    <name evidence="3" type="ORF">IGI04_016386</name>
</gene>
<feature type="region of interest" description="Disordered" evidence="1">
    <location>
        <begin position="1"/>
        <end position="26"/>
    </location>
</feature>
<proteinExistence type="predicted"/>
<evidence type="ECO:0000313" key="4">
    <source>
        <dbReference type="Proteomes" id="UP000823674"/>
    </source>
</evidence>
<dbReference type="SMART" id="SM00256">
    <property type="entry name" value="FBOX"/>
    <property type="match status" value="2"/>
</dbReference>
<dbReference type="CDD" id="cd22152">
    <property type="entry name" value="F-box_AtAFR-like"/>
    <property type="match status" value="2"/>
</dbReference>
<evidence type="ECO:0000256" key="1">
    <source>
        <dbReference type="SAM" id="MobiDB-lite"/>
    </source>
</evidence>